<feature type="domain" description="HAMP" evidence="9">
    <location>
        <begin position="62"/>
        <end position="114"/>
    </location>
</feature>
<comment type="caution">
    <text evidence="10">The sequence shown here is derived from an EMBL/GenBank/DDBJ whole genome shotgun (WGS) entry which is preliminary data.</text>
</comment>
<protein>
    <submittedName>
        <fullName evidence="10">Methyl-accepting chemotaxis protein</fullName>
    </submittedName>
</protein>
<dbReference type="SMART" id="SM00283">
    <property type="entry name" value="MA"/>
    <property type="match status" value="1"/>
</dbReference>
<dbReference type="PANTHER" id="PTHR32089:SF114">
    <property type="entry name" value="METHYL-ACCEPTING CHEMOTAXIS PROTEIN MCPB"/>
    <property type="match status" value="1"/>
</dbReference>
<accession>A0ABW5PFM8</accession>
<evidence type="ECO:0000313" key="11">
    <source>
        <dbReference type="Proteomes" id="UP001597541"/>
    </source>
</evidence>
<reference evidence="11" key="1">
    <citation type="journal article" date="2019" name="Int. J. Syst. Evol. Microbiol.">
        <title>The Global Catalogue of Microorganisms (GCM) 10K type strain sequencing project: providing services to taxonomists for standard genome sequencing and annotation.</title>
        <authorList>
            <consortium name="The Broad Institute Genomics Platform"/>
            <consortium name="The Broad Institute Genome Sequencing Center for Infectious Disease"/>
            <person name="Wu L."/>
            <person name="Ma J."/>
        </authorList>
    </citation>
    <scope>NUCLEOTIDE SEQUENCE [LARGE SCALE GENOMIC DNA]</scope>
    <source>
        <strain evidence="11">KCTC 3950</strain>
    </source>
</reference>
<evidence type="ECO:0000259" key="8">
    <source>
        <dbReference type="PROSITE" id="PS50111"/>
    </source>
</evidence>
<feature type="transmembrane region" description="Helical" evidence="7">
    <location>
        <begin position="39"/>
        <end position="57"/>
    </location>
</feature>
<dbReference type="Gene3D" id="1.10.287.950">
    <property type="entry name" value="Methyl-accepting chemotaxis protein"/>
    <property type="match status" value="1"/>
</dbReference>
<dbReference type="PANTHER" id="PTHR32089">
    <property type="entry name" value="METHYL-ACCEPTING CHEMOTAXIS PROTEIN MCPB"/>
    <property type="match status" value="1"/>
</dbReference>
<sequence>MNWFNGLSFRNKIMASGFTLAGLFSLLILLILFSPNFPVWLGVLLVLALLGGSYPFFNLLEKALTEPITDMSRVALDISKGDFTRNIDIRSNDALGELGLSFNKMIDKLKEILNETSKISSTVSDSSRDIYLKNQHLKNVLGQVTQSAGELATGANEISEDVSDMSVSVREIETKVAAYAQSTEVMQQRSEQAFLLIEKGRKAVESQSEGMKSNIEATANVSATISELAKQAAGITKITKTISEIAEQTNLLSLNASIEAARAGEHGKGFAVVAQEVRNLAEESTASTKEVFNLVKSIEAGIKQAIHNIQTNEQIVENQNVLILETERVFSEIVDSVGFIGEQIASFSAESRTMLENSQKISAAVENISAITEQSAAGTQEVSASMNEQISSVQEMVSRSEEMSQLASQLQRTISIFKF</sequence>
<evidence type="ECO:0000313" key="10">
    <source>
        <dbReference type="EMBL" id="MFD2613761.1"/>
    </source>
</evidence>
<evidence type="ECO:0000256" key="1">
    <source>
        <dbReference type="ARBA" id="ARBA00004236"/>
    </source>
</evidence>
<dbReference type="Proteomes" id="UP001597541">
    <property type="component" value="Unassembled WGS sequence"/>
</dbReference>
<keyword evidence="4 6" id="KW-0807">Transducer</keyword>
<dbReference type="CDD" id="cd11386">
    <property type="entry name" value="MCP_signal"/>
    <property type="match status" value="1"/>
</dbReference>
<dbReference type="RefSeq" id="WP_377603843.1">
    <property type="nucleotide sequence ID" value="NZ_JBHUME010000008.1"/>
</dbReference>
<keyword evidence="7" id="KW-0812">Transmembrane</keyword>
<dbReference type="SUPFAM" id="SSF58104">
    <property type="entry name" value="Methyl-accepting chemotaxis protein (MCP) signaling domain"/>
    <property type="match status" value="1"/>
</dbReference>
<feature type="domain" description="Methyl-accepting transducer" evidence="8">
    <location>
        <begin position="133"/>
        <end position="383"/>
    </location>
</feature>
<evidence type="ECO:0000256" key="4">
    <source>
        <dbReference type="ARBA" id="ARBA00023224"/>
    </source>
</evidence>
<dbReference type="InterPro" id="IPR003660">
    <property type="entry name" value="HAMP_dom"/>
</dbReference>
<evidence type="ECO:0000256" key="5">
    <source>
        <dbReference type="ARBA" id="ARBA00029447"/>
    </source>
</evidence>
<gene>
    <name evidence="10" type="ORF">ACFSUF_15115</name>
</gene>
<comment type="similarity">
    <text evidence="5">Belongs to the methyl-accepting chemotaxis (MCP) protein family.</text>
</comment>
<evidence type="ECO:0000256" key="7">
    <source>
        <dbReference type="SAM" id="Phobius"/>
    </source>
</evidence>
<name>A0ABW5PFM8_9BACL</name>
<evidence type="ECO:0000259" key="9">
    <source>
        <dbReference type="PROSITE" id="PS50885"/>
    </source>
</evidence>
<dbReference type="SMART" id="SM00304">
    <property type="entry name" value="HAMP"/>
    <property type="match status" value="1"/>
</dbReference>
<dbReference type="Pfam" id="PF00672">
    <property type="entry name" value="HAMP"/>
    <property type="match status" value="1"/>
</dbReference>
<dbReference type="InterPro" id="IPR004089">
    <property type="entry name" value="MCPsignal_dom"/>
</dbReference>
<organism evidence="10 11">
    <name type="scientific">Paenibacillus gansuensis</name>
    <dbReference type="NCBI Taxonomy" id="306542"/>
    <lineage>
        <taxon>Bacteria</taxon>
        <taxon>Bacillati</taxon>
        <taxon>Bacillota</taxon>
        <taxon>Bacilli</taxon>
        <taxon>Bacillales</taxon>
        <taxon>Paenibacillaceae</taxon>
        <taxon>Paenibacillus</taxon>
    </lineage>
</organism>
<dbReference type="Pfam" id="PF00015">
    <property type="entry name" value="MCPsignal"/>
    <property type="match status" value="1"/>
</dbReference>
<proteinExistence type="inferred from homology"/>
<evidence type="ECO:0000256" key="6">
    <source>
        <dbReference type="PROSITE-ProRule" id="PRU00284"/>
    </source>
</evidence>
<evidence type="ECO:0000256" key="3">
    <source>
        <dbReference type="ARBA" id="ARBA00023136"/>
    </source>
</evidence>
<evidence type="ECO:0000256" key="2">
    <source>
        <dbReference type="ARBA" id="ARBA00022475"/>
    </source>
</evidence>
<keyword evidence="7" id="KW-1133">Transmembrane helix</keyword>
<dbReference type="EMBL" id="JBHUME010000008">
    <property type="protein sequence ID" value="MFD2613761.1"/>
    <property type="molecule type" value="Genomic_DNA"/>
</dbReference>
<dbReference type="CDD" id="cd06225">
    <property type="entry name" value="HAMP"/>
    <property type="match status" value="1"/>
</dbReference>
<feature type="transmembrane region" description="Helical" evidence="7">
    <location>
        <begin position="12"/>
        <end position="33"/>
    </location>
</feature>
<dbReference type="PROSITE" id="PS50111">
    <property type="entry name" value="CHEMOTAXIS_TRANSDUC_2"/>
    <property type="match status" value="1"/>
</dbReference>
<dbReference type="Gene3D" id="6.10.340.10">
    <property type="match status" value="1"/>
</dbReference>
<keyword evidence="3 7" id="KW-0472">Membrane</keyword>
<keyword evidence="2" id="KW-1003">Cell membrane</keyword>
<keyword evidence="11" id="KW-1185">Reference proteome</keyword>
<comment type="subcellular location">
    <subcellularLocation>
        <location evidence="1">Cell membrane</location>
    </subcellularLocation>
</comment>
<dbReference type="PROSITE" id="PS50885">
    <property type="entry name" value="HAMP"/>
    <property type="match status" value="1"/>
</dbReference>